<evidence type="ECO:0000313" key="5">
    <source>
        <dbReference type="Proteomes" id="UP000246800"/>
    </source>
</evidence>
<comment type="caution">
    <text evidence="4">The sequence shown here is derived from an EMBL/GenBank/DDBJ whole genome shotgun (WGS) entry which is preliminary data.</text>
</comment>
<dbReference type="AlphaFoldDB" id="A0A317YL97"/>
<name>A0A317YL97_STAPS</name>
<keyword evidence="2" id="KW-0808">Transferase</keyword>
<organism evidence="4 5">
    <name type="scientific">Staphylococcus pseudintermedius</name>
    <dbReference type="NCBI Taxonomy" id="283734"/>
    <lineage>
        <taxon>Bacteria</taxon>
        <taxon>Bacillati</taxon>
        <taxon>Bacillota</taxon>
        <taxon>Bacilli</taxon>
        <taxon>Bacillales</taxon>
        <taxon>Staphylococcaceae</taxon>
        <taxon>Staphylococcus</taxon>
        <taxon>Staphylococcus intermedius group</taxon>
    </lineage>
</organism>
<dbReference type="InterPro" id="IPR012338">
    <property type="entry name" value="Beta-lactam/transpept-like"/>
</dbReference>
<dbReference type="Proteomes" id="UP000246800">
    <property type="component" value="Unassembled WGS sequence"/>
</dbReference>
<dbReference type="PANTHER" id="PTHR32282:SF29">
    <property type="entry name" value="PENICILLIN-BINDING PROTEIN 1A"/>
    <property type="match status" value="1"/>
</dbReference>
<reference evidence="4 5" key="1">
    <citation type="journal article" date="2018" name="Vet. Microbiol.">
        <title>Clonal diversity and geographic distribution of methicillin-resistant Staphylococcus pseudintermedius from Australian animals: Discovery of novel sequence types.</title>
        <authorList>
            <person name="Worthing K.A."/>
            <person name="Abraham S."/>
            <person name="Coombs G.W."/>
            <person name="Pang S."/>
            <person name="Saputra S."/>
            <person name="Jordan D."/>
            <person name="Trott D.J."/>
            <person name="Norris J.M."/>
        </authorList>
    </citation>
    <scope>NUCLEOTIDE SEQUENCE [LARGE SCALE GENOMIC DNA]</scope>
    <source>
        <strain evidence="4 5">ST525 1</strain>
    </source>
</reference>
<dbReference type="GO" id="GO:0030288">
    <property type="term" value="C:outer membrane-bounded periplasmic space"/>
    <property type="evidence" value="ECO:0007669"/>
    <property type="project" value="TreeGrafter"/>
</dbReference>
<feature type="domain" description="Penicillin-binding protein transpeptidase" evidence="3">
    <location>
        <begin position="3"/>
        <end position="122"/>
    </location>
</feature>
<gene>
    <name evidence="4" type="ORF">DD902_15715</name>
</gene>
<dbReference type="GO" id="GO:0009252">
    <property type="term" value="P:peptidoglycan biosynthetic process"/>
    <property type="evidence" value="ECO:0007669"/>
    <property type="project" value="TreeGrafter"/>
</dbReference>
<dbReference type="Pfam" id="PF00905">
    <property type="entry name" value="Transpeptidase"/>
    <property type="match status" value="1"/>
</dbReference>
<dbReference type="InterPro" id="IPR050396">
    <property type="entry name" value="Glycosyltr_51/Transpeptidase"/>
</dbReference>
<dbReference type="EMBL" id="QEIT01000695">
    <property type="protein sequence ID" value="PWZ67530.1"/>
    <property type="molecule type" value="Genomic_DNA"/>
</dbReference>
<accession>A0A317YL97</accession>
<feature type="non-terminal residue" evidence="4">
    <location>
        <position position="124"/>
    </location>
</feature>
<dbReference type="SUPFAM" id="SSF56601">
    <property type="entry name" value="beta-lactamase/transpeptidase-like"/>
    <property type="match status" value="1"/>
</dbReference>
<evidence type="ECO:0000256" key="1">
    <source>
        <dbReference type="ARBA" id="ARBA00022676"/>
    </source>
</evidence>
<dbReference type="PANTHER" id="PTHR32282">
    <property type="entry name" value="BINDING PROTEIN TRANSPEPTIDASE, PUTATIVE-RELATED"/>
    <property type="match status" value="1"/>
</dbReference>
<evidence type="ECO:0000256" key="2">
    <source>
        <dbReference type="ARBA" id="ARBA00022679"/>
    </source>
</evidence>
<evidence type="ECO:0000313" key="4">
    <source>
        <dbReference type="EMBL" id="PWZ67530.1"/>
    </source>
</evidence>
<proteinExistence type="predicted"/>
<feature type="non-terminal residue" evidence="4">
    <location>
        <position position="1"/>
    </location>
</feature>
<dbReference type="Gene3D" id="3.40.710.10">
    <property type="entry name" value="DD-peptidase/beta-lactamase superfamily"/>
    <property type="match status" value="1"/>
</dbReference>
<sequence length="124" mass="13384">STFRNYDTKSHGTVSIYDALRQSFNIPALKAWQSVKQNAGNDAPKKFAAKLGLNYEGDIGPSEVLGGSASEFSPTQLASAFAAIANGGTYNNAHSIQKVVTRDGETIEYDHTSHKAMSDYTAYM</sequence>
<dbReference type="GO" id="GO:0008955">
    <property type="term" value="F:peptidoglycan glycosyltransferase activity"/>
    <property type="evidence" value="ECO:0007669"/>
    <property type="project" value="TreeGrafter"/>
</dbReference>
<evidence type="ECO:0000259" key="3">
    <source>
        <dbReference type="Pfam" id="PF00905"/>
    </source>
</evidence>
<dbReference type="RefSeq" id="WP_274541617.1">
    <property type="nucleotide sequence ID" value="NZ_QEIT01000695.1"/>
</dbReference>
<protein>
    <submittedName>
        <fullName evidence="4">Transglycosylase</fullName>
    </submittedName>
</protein>
<keyword evidence="1" id="KW-0328">Glycosyltransferase</keyword>
<dbReference type="InterPro" id="IPR001460">
    <property type="entry name" value="PCN-bd_Tpept"/>
</dbReference>
<dbReference type="GO" id="GO:0008658">
    <property type="term" value="F:penicillin binding"/>
    <property type="evidence" value="ECO:0007669"/>
    <property type="project" value="InterPro"/>
</dbReference>